<sequence>MKGATKLCRLCLSLLLLAAYSHTKSVTVKQGKTAEIICKKAGQIIKVNSADYGKKPGNANKCNDPNADSIVKGLCDGRTSCTVAASDAQFTSSTCTASDKQKLKVKFNCENAEAKVPTVKNGETQTITCTGGSFIFITSASYSAGSCFSPTALSIVQGLCDDLTTCSVTADDATFTDSSCDASKSEKLKISYVCQKPSGPVYQRWGAVTCPNSASLIYAGVMGGANFGGTGSGSNFLCLPTNPVVGGSNFTLGTDKGAIFGTQLITDSAGPLSSSLDSLELTCALCQTKSAETTFMYPGSPVCPAGFTLEYAGYLASEKATSGRTSKGYLCLDASPVTIDNSYSGDDTAKLYLVEGKCGALPCANYVDNNELPCAICSQ</sequence>
<evidence type="ECO:0000313" key="3">
    <source>
        <dbReference type="EMBL" id="CAC5388255.1"/>
    </source>
</evidence>
<dbReference type="EMBL" id="CACVKT020004153">
    <property type="protein sequence ID" value="CAC5388255.1"/>
    <property type="molecule type" value="Genomic_DNA"/>
</dbReference>
<dbReference type="GO" id="GO:0005615">
    <property type="term" value="C:extracellular space"/>
    <property type="evidence" value="ECO:0007669"/>
    <property type="project" value="TreeGrafter"/>
</dbReference>
<dbReference type="PANTHER" id="PTHR24024">
    <property type="entry name" value="PULMONARY SURFACTANT-ASSOCIATED PROTEIN A"/>
    <property type="match status" value="1"/>
</dbReference>
<evidence type="ECO:0000256" key="1">
    <source>
        <dbReference type="SAM" id="SignalP"/>
    </source>
</evidence>
<accession>A0A6J8BW29</accession>
<proteinExistence type="predicted"/>
<dbReference type="InterPro" id="IPR000922">
    <property type="entry name" value="Lectin_gal-bd_dom"/>
</dbReference>
<reference evidence="3 4" key="1">
    <citation type="submission" date="2020-06" db="EMBL/GenBank/DDBJ databases">
        <authorList>
            <person name="Li R."/>
            <person name="Bekaert M."/>
        </authorList>
    </citation>
    <scope>NUCLEOTIDE SEQUENCE [LARGE SCALE GENOMIC DNA]</scope>
    <source>
        <strain evidence="4">wild</strain>
    </source>
</reference>
<dbReference type="CDD" id="cd22823">
    <property type="entry name" value="Gal_Rha_Lectin"/>
    <property type="match status" value="1"/>
</dbReference>
<dbReference type="Proteomes" id="UP000507470">
    <property type="component" value="Unassembled WGS sequence"/>
</dbReference>
<name>A0A6J8BW29_MYTCO</name>
<dbReference type="Pfam" id="PF02140">
    <property type="entry name" value="SUEL_Lectin"/>
    <property type="match status" value="1"/>
</dbReference>
<gene>
    <name evidence="3" type="ORF">MCOR_23534</name>
</gene>
<dbReference type="InterPro" id="IPR051077">
    <property type="entry name" value="Ca-dependent_lectin"/>
</dbReference>
<keyword evidence="4" id="KW-1185">Reference proteome</keyword>
<dbReference type="PANTHER" id="PTHR24024:SF18">
    <property type="entry name" value="SHORT-CHAIN COLLAGEN C4-LIKE"/>
    <property type="match status" value="1"/>
</dbReference>
<evidence type="ECO:0000313" key="4">
    <source>
        <dbReference type="Proteomes" id="UP000507470"/>
    </source>
</evidence>
<dbReference type="GO" id="GO:0030246">
    <property type="term" value="F:carbohydrate binding"/>
    <property type="evidence" value="ECO:0007669"/>
    <property type="project" value="InterPro"/>
</dbReference>
<dbReference type="Gene3D" id="2.60.120.740">
    <property type="match status" value="2"/>
</dbReference>
<feature type="domain" description="SUEL-type lectin" evidence="2">
    <location>
        <begin position="38"/>
        <end position="109"/>
    </location>
</feature>
<protein>
    <recommendedName>
        <fullName evidence="2">SUEL-type lectin domain-containing protein</fullName>
    </recommendedName>
</protein>
<keyword evidence="1" id="KW-0732">Signal</keyword>
<feature type="chain" id="PRO_5026958053" description="SUEL-type lectin domain-containing protein" evidence="1">
    <location>
        <begin position="24"/>
        <end position="379"/>
    </location>
</feature>
<evidence type="ECO:0000259" key="2">
    <source>
        <dbReference type="Pfam" id="PF02140"/>
    </source>
</evidence>
<dbReference type="InterPro" id="IPR043159">
    <property type="entry name" value="Lectin_gal-bd_sf"/>
</dbReference>
<feature type="signal peptide" evidence="1">
    <location>
        <begin position="1"/>
        <end position="23"/>
    </location>
</feature>
<organism evidence="3 4">
    <name type="scientific">Mytilus coruscus</name>
    <name type="common">Sea mussel</name>
    <dbReference type="NCBI Taxonomy" id="42192"/>
    <lineage>
        <taxon>Eukaryota</taxon>
        <taxon>Metazoa</taxon>
        <taxon>Spiralia</taxon>
        <taxon>Lophotrochozoa</taxon>
        <taxon>Mollusca</taxon>
        <taxon>Bivalvia</taxon>
        <taxon>Autobranchia</taxon>
        <taxon>Pteriomorphia</taxon>
        <taxon>Mytilida</taxon>
        <taxon>Mytiloidea</taxon>
        <taxon>Mytilidae</taxon>
        <taxon>Mytilinae</taxon>
        <taxon>Mytilus</taxon>
    </lineage>
</organism>
<dbReference type="OrthoDB" id="6076665at2759"/>
<dbReference type="AlphaFoldDB" id="A0A6J8BW29"/>